<dbReference type="NCBIfam" id="TIGR03905">
    <property type="entry name" value="TIGR03905_4_Cys"/>
    <property type="match status" value="1"/>
</dbReference>
<dbReference type="Proteomes" id="UP000020529">
    <property type="component" value="Unassembled WGS sequence"/>
</dbReference>
<evidence type="ECO:0000256" key="2">
    <source>
        <dbReference type="ARBA" id="ARBA00012274"/>
    </source>
</evidence>
<accession>A0A015W0T1</accession>
<evidence type="ECO:0000256" key="5">
    <source>
        <dbReference type="ARBA" id="ARBA00047754"/>
    </source>
</evidence>
<proteinExistence type="inferred from homology"/>
<evidence type="ECO:0000259" key="6">
    <source>
        <dbReference type="Pfam" id="PF12637"/>
    </source>
</evidence>
<evidence type="ECO:0000256" key="1">
    <source>
        <dbReference type="ARBA" id="ARBA00007405"/>
    </source>
</evidence>
<reference evidence="7 8" key="1">
    <citation type="submission" date="2014-02" db="EMBL/GenBank/DDBJ databases">
        <authorList>
            <person name="Sears C."/>
            <person name="Carroll K."/>
            <person name="Sack B.R."/>
            <person name="Qadri F."/>
            <person name="Myers L.L."/>
            <person name="Chung G.-T."/>
            <person name="Escheverria P."/>
            <person name="Fraser C.M."/>
            <person name="Sadzewicz L."/>
            <person name="Shefchek K.A."/>
            <person name="Tallon L."/>
            <person name="Das S.P."/>
            <person name="Daugherty S."/>
            <person name="Mongodin E.F."/>
        </authorList>
    </citation>
    <scope>NUCLEOTIDE SEQUENCE [LARGE SCALE GENOMIC DNA]</scope>
    <source>
        <strain evidence="8">3988T(B)14</strain>
    </source>
</reference>
<protein>
    <recommendedName>
        <fullName evidence="2">ribonucleoside-diphosphate reductase</fullName>
        <ecNumber evidence="2">1.17.4.1</ecNumber>
    </recommendedName>
</protein>
<evidence type="ECO:0000313" key="7">
    <source>
        <dbReference type="EMBL" id="EXY74065.1"/>
    </source>
</evidence>
<dbReference type="GO" id="GO:0004748">
    <property type="term" value="F:ribonucleoside-diphosphate reductase activity, thioredoxin disulfide as acceptor"/>
    <property type="evidence" value="ECO:0007669"/>
    <property type="project" value="UniProtKB-EC"/>
</dbReference>
<sequence length="81" mass="8860">MKYVYKTQGTCSTNIELEVENNIVKEVAFWGGCNGNLQGISRLVTGMSVSDVITKLEGIRCGARSTSCPDQLCRALHEMGF</sequence>
<gene>
    <name evidence="7" type="ORF">M124_2161</name>
</gene>
<evidence type="ECO:0000256" key="4">
    <source>
        <dbReference type="ARBA" id="ARBA00022741"/>
    </source>
</evidence>
<dbReference type="AlphaFoldDB" id="A0A015W0T1"/>
<evidence type="ECO:0000256" key="3">
    <source>
        <dbReference type="ARBA" id="ARBA00022634"/>
    </source>
</evidence>
<evidence type="ECO:0000313" key="8">
    <source>
        <dbReference type="Proteomes" id="UP000020529"/>
    </source>
</evidence>
<name>A0A015W0T1_BACFG</name>
<comment type="caution">
    <text evidence="7">The sequence shown here is derived from an EMBL/GenBank/DDBJ whole genome shotgun (WGS) entry which is preliminary data.</text>
</comment>
<keyword evidence="3" id="KW-0237">DNA synthesis</keyword>
<dbReference type="GO" id="GO:0000166">
    <property type="term" value="F:nucleotide binding"/>
    <property type="evidence" value="ECO:0007669"/>
    <property type="project" value="UniProtKB-KW"/>
</dbReference>
<dbReference type="PATRIC" id="fig|1339315.3.peg.2876"/>
<comment type="catalytic activity">
    <reaction evidence="5">
        <text>a 2'-deoxyribonucleoside 5'-diphosphate + [thioredoxin]-disulfide + H2O = a ribonucleoside 5'-diphosphate + [thioredoxin]-dithiol</text>
        <dbReference type="Rhea" id="RHEA:23252"/>
        <dbReference type="Rhea" id="RHEA-COMP:10698"/>
        <dbReference type="Rhea" id="RHEA-COMP:10700"/>
        <dbReference type="ChEBI" id="CHEBI:15377"/>
        <dbReference type="ChEBI" id="CHEBI:29950"/>
        <dbReference type="ChEBI" id="CHEBI:50058"/>
        <dbReference type="ChEBI" id="CHEBI:57930"/>
        <dbReference type="ChEBI" id="CHEBI:73316"/>
        <dbReference type="EC" id="1.17.4.1"/>
    </reaction>
</comment>
<dbReference type="EC" id="1.17.4.1" evidence="2"/>
<dbReference type="GO" id="GO:0071897">
    <property type="term" value="P:DNA biosynthetic process"/>
    <property type="evidence" value="ECO:0007669"/>
    <property type="project" value="UniProtKB-KW"/>
</dbReference>
<keyword evidence="4" id="KW-0547">Nucleotide-binding</keyword>
<dbReference type="InterPro" id="IPR024434">
    <property type="entry name" value="TSCPD_dom"/>
</dbReference>
<comment type="similarity">
    <text evidence="1">Belongs to the ribonucleoside diphosphate reductase class-2 family.</text>
</comment>
<dbReference type="RefSeq" id="WP_005803721.1">
    <property type="nucleotide sequence ID" value="NZ_JGCY01000323.1"/>
</dbReference>
<dbReference type="EMBL" id="JGCY01000323">
    <property type="protein sequence ID" value="EXY74065.1"/>
    <property type="molecule type" value="Genomic_DNA"/>
</dbReference>
<dbReference type="Pfam" id="PF12637">
    <property type="entry name" value="TSCPD"/>
    <property type="match status" value="1"/>
</dbReference>
<feature type="domain" description="TSCPD" evidence="6">
    <location>
        <begin position="5"/>
        <end position="78"/>
    </location>
</feature>
<organism evidence="7 8">
    <name type="scientific">Bacteroides fragilis str. 3988T(B)14</name>
    <dbReference type="NCBI Taxonomy" id="1339315"/>
    <lineage>
        <taxon>Bacteria</taxon>
        <taxon>Pseudomonadati</taxon>
        <taxon>Bacteroidota</taxon>
        <taxon>Bacteroidia</taxon>
        <taxon>Bacteroidales</taxon>
        <taxon>Bacteroidaceae</taxon>
        <taxon>Bacteroides</taxon>
    </lineage>
</organism>
<dbReference type="InterPro" id="IPR023806">
    <property type="entry name" value="CHP03905"/>
</dbReference>